<feature type="region of interest" description="Disordered" evidence="1">
    <location>
        <begin position="1"/>
        <end position="24"/>
    </location>
</feature>
<evidence type="ECO:0000313" key="4">
    <source>
        <dbReference type="EMBL" id="GJN00481.1"/>
    </source>
</evidence>
<keyword evidence="5" id="KW-1185">Reference proteome</keyword>
<comment type="caution">
    <text evidence="3">The sequence shown here is derived from an EMBL/GenBank/DDBJ whole genome shotgun (WGS) entry which is preliminary data.</text>
</comment>
<dbReference type="Pfam" id="PF00462">
    <property type="entry name" value="Glutaredoxin"/>
    <property type="match status" value="1"/>
</dbReference>
<feature type="region of interest" description="Disordered" evidence="1">
    <location>
        <begin position="88"/>
        <end position="122"/>
    </location>
</feature>
<accession>A0AAV5CPC1</accession>
<evidence type="ECO:0000256" key="1">
    <source>
        <dbReference type="SAM" id="MobiDB-lite"/>
    </source>
</evidence>
<protein>
    <recommendedName>
        <fullName evidence="2">Glutaredoxin domain-containing protein</fullName>
    </recommendedName>
</protein>
<dbReference type="AlphaFoldDB" id="A0AAV5CPC1"/>
<feature type="region of interest" description="Disordered" evidence="1">
    <location>
        <begin position="137"/>
        <end position="176"/>
    </location>
</feature>
<evidence type="ECO:0000313" key="3">
    <source>
        <dbReference type="EMBL" id="GJN00249.1"/>
    </source>
</evidence>
<dbReference type="EMBL" id="BQKI01000008">
    <property type="protein sequence ID" value="GJN00481.1"/>
    <property type="molecule type" value="Genomic_DNA"/>
</dbReference>
<dbReference type="PANTHER" id="PTHR45669">
    <property type="entry name" value="GLUTAREDOXIN DOMAIN-CONTAINING CYSTEINE-RICH PROTEIN CG12206-RELATED"/>
    <property type="match status" value="1"/>
</dbReference>
<feature type="region of interest" description="Disordered" evidence="1">
    <location>
        <begin position="212"/>
        <end position="239"/>
    </location>
</feature>
<dbReference type="InterPro" id="IPR036249">
    <property type="entry name" value="Thioredoxin-like_sf"/>
</dbReference>
<name>A0AAV5CPC1_ELECO</name>
<proteinExistence type="predicted"/>
<dbReference type="CDD" id="cd03031">
    <property type="entry name" value="GRX_GRX_like"/>
    <property type="match status" value="1"/>
</dbReference>
<evidence type="ECO:0000313" key="5">
    <source>
        <dbReference type="Proteomes" id="UP001054889"/>
    </source>
</evidence>
<evidence type="ECO:0000259" key="2">
    <source>
        <dbReference type="Pfam" id="PF00462"/>
    </source>
</evidence>
<feature type="compositionally biased region" description="Low complexity" evidence="1">
    <location>
        <begin position="163"/>
        <end position="176"/>
    </location>
</feature>
<feature type="domain" description="Glutaredoxin" evidence="2">
    <location>
        <begin position="242"/>
        <end position="310"/>
    </location>
</feature>
<dbReference type="PROSITE" id="PS51354">
    <property type="entry name" value="GLUTAREDOXIN_2"/>
    <property type="match status" value="1"/>
</dbReference>
<dbReference type="PANTHER" id="PTHR45669:SF29">
    <property type="entry name" value="OS06G0226100 PROTEIN"/>
    <property type="match status" value="1"/>
</dbReference>
<sequence length="399" mass="42552">MGCKGSKHALHEYGGPPPMPRAPEPRRYSGLVGRHSVALRSTTLGTLSLDRAAAAKAAAGVVVPFGAKAGDEVMMKAGNDAVRLGPSRSFAGWRPKTPPPPVAVAAKRQRRVAPRTPTKTPARAPEEINVWELMEGLDDDDQDQEEDQVSRGVERKARRAVTRARLASSSSSSPDAAVVHCNFTDVKPKKGEEIQTFPGIVRERVTVFQEKIDAKQQSRKSSSASSRPTPPPPPPESARRVVVYLTSLRGIRQTYEDCRSVTAVLRSYGVRVDERDLSLHAGFKDELRAALAGAQTAAAKLPQVFADGRHLGGAEDVRRLHEYGELARALQACEAAAAAGGKGGGAHLVEACGGCGGVRFVPCDACSGSCKVFVVDDEGGAFRRCPECNENGLMRCPVC</sequence>
<dbReference type="SUPFAM" id="SSF52833">
    <property type="entry name" value="Thioredoxin-like"/>
    <property type="match status" value="1"/>
</dbReference>
<reference evidence="3" key="2">
    <citation type="submission" date="2021-12" db="EMBL/GenBank/DDBJ databases">
        <title>Resequencing data analysis of finger millet.</title>
        <authorList>
            <person name="Hatakeyama M."/>
            <person name="Aluri S."/>
            <person name="Balachadran M.T."/>
            <person name="Sivarajan S.R."/>
            <person name="Poveda L."/>
            <person name="Shimizu-Inatsugi R."/>
            <person name="Schlapbach R."/>
            <person name="Sreeman S.M."/>
            <person name="Shimizu K.K."/>
        </authorList>
    </citation>
    <scope>NUCLEOTIDE SEQUENCE</scope>
</reference>
<feature type="compositionally biased region" description="Acidic residues" evidence="1">
    <location>
        <begin position="137"/>
        <end position="147"/>
    </location>
</feature>
<dbReference type="EMBL" id="BQKI01000008">
    <property type="protein sequence ID" value="GJN00249.1"/>
    <property type="molecule type" value="Genomic_DNA"/>
</dbReference>
<dbReference type="InterPro" id="IPR002109">
    <property type="entry name" value="Glutaredoxin"/>
</dbReference>
<organism evidence="3 5">
    <name type="scientific">Eleusine coracana subsp. coracana</name>
    <dbReference type="NCBI Taxonomy" id="191504"/>
    <lineage>
        <taxon>Eukaryota</taxon>
        <taxon>Viridiplantae</taxon>
        <taxon>Streptophyta</taxon>
        <taxon>Embryophyta</taxon>
        <taxon>Tracheophyta</taxon>
        <taxon>Spermatophyta</taxon>
        <taxon>Magnoliopsida</taxon>
        <taxon>Liliopsida</taxon>
        <taxon>Poales</taxon>
        <taxon>Poaceae</taxon>
        <taxon>PACMAD clade</taxon>
        <taxon>Chloridoideae</taxon>
        <taxon>Cynodonteae</taxon>
        <taxon>Eleusininae</taxon>
        <taxon>Eleusine</taxon>
    </lineage>
</organism>
<gene>
    <name evidence="3" type="primary">ga17419</name>
    <name evidence="4" type="synonym">ga17666</name>
    <name evidence="3" type="ORF">PR202_ga17419</name>
    <name evidence="4" type="ORF">PR202_ga17666</name>
</gene>
<dbReference type="Pfam" id="PF23733">
    <property type="entry name" value="GRXCR1-2_C"/>
    <property type="match status" value="1"/>
</dbReference>
<dbReference type="Gene3D" id="3.40.30.10">
    <property type="entry name" value="Glutaredoxin"/>
    <property type="match status" value="1"/>
</dbReference>
<dbReference type="Proteomes" id="UP001054889">
    <property type="component" value="Unassembled WGS sequence"/>
</dbReference>
<reference evidence="3" key="1">
    <citation type="journal article" date="2018" name="DNA Res.">
        <title>Multiple hybrid de novo genome assembly of finger millet, an orphan allotetraploid crop.</title>
        <authorList>
            <person name="Hatakeyama M."/>
            <person name="Aluri S."/>
            <person name="Balachadran M.T."/>
            <person name="Sivarajan S.R."/>
            <person name="Patrignani A."/>
            <person name="Gruter S."/>
            <person name="Poveda L."/>
            <person name="Shimizu-Inatsugi R."/>
            <person name="Baeten J."/>
            <person name="Francoijs K.J."/>
            <person name="Nataraja K.N."/>
            <person name="Reddy Y.A.N."/>
            <person name="Phadnis S."/>
            <person name="Ravikumar R.L."/>
            <person name="Schlapbach R."/>
            <person name="Sreeman S.M."/>
            <person name="Shimizu K.K."/>
        </authorList>
    </citation>
    <scope>NUCLEOTIDE SEQUENCE</scope>
</reference>